<accession>A0A1V4I4Q4</accession>
<dbReference type="GO" id="GO:0006089">
    <property type="term" value="P:lactate metabolic process"/>
    <property type="evidence" value="ECO:0007669"/>
    <property type="project" value="TreeGrafter"/>
</dbReference>
<evidence type="ECO:0000259" key="12">
    <source>
        <dbReference type="Pfam" id="PF02866"/>
    </source>
</evidence>
<dbReference type="EC" id="1.1.1.27" evidence="3 7"/>
<dbReference type="Gene3D" id="3.90.110.10">
    <property type="entry name" value="Lactate dehydrogenase/glycoside hydrolase, family 4, C-terminal"/>
    <property type="match status" value="1"/>
</dbReference>
<proteinExistence type="inferred from homology"/>
<dbReference type="RefSeq" id="WP_079428721.1">
    <property type="nucleotide sequence ID" value="NZ_MZGV01000122.1"/>
</dbReference>
<evidence type="ECO:0000256" key="1">
    <source>
        <dbReference type="ARBA" id="ARBA00004843"/>
    </source>
</evidence>
<dbReference type="AlphaFoldDB" id="A0A1V4I4Q4"/>
<dbReference type="InterPro" id="IPR011304">
    <property type="entry name" value="L-lactate_DH"/>
</dbReference>
<evidence type="ECO:0000313" key="14">
    <source>
        <dbReference type="Proteomes" id="UP000190080"/>
    </source>
</evidence>
<dbReference type="GO" id="GO:0006096">
    <property type="term" value="P:glycolytic process"/>
    <property type="evidence" value="ECO:0007669"/>
    <property type="project" value="UniProtKB-UniRule"/>
</dbReference>
<name>A0A1V4I4Q4_9CLOT</name>
<keyword evidence="4 10" id="KW-0560">Oxidoreductase</keyword>
<dbReference type="UniPathway" id="UPA00554">
    <property type="reaction ID" value="UER00611"/>
</dbReference>
<feature type="domain" description="Lactate/malate dehydrogenase C-terminal" evidence="12">
    <location>
        <begin position="151"/>
        <end position="315"/>
    </location>
</feature>
<dbReference type="Gene3D" id="3.40.50.720">
    <property type="entry name" value="NAD(P)-binding Rossmann-like Domain"/>
    <property type="match status" value="1"/>
</dbReference>
<evidence type="ECO:0000256" key="9">
    <source>
        <dbReference type="PIRSR" id="PIRSR000102-3"/>
    </source>
</evidence>
<dbReference type="EMBL" id="MZGV01000122">
    <property type="protein sequence ID" value="OPJ54952.1"/>
    <property type="molecule type" value="Genomic_DNA"/>
</dbReference>
<dbReference type="GO" id="GO:0004459">
    <property type="term" value="F:L-lactate dehydrogenase (NAD+) activity"/>
    <property type="evidence" value="ECO:0007669"/>
    <property type="project" value="UniProtKB-UniRule"/>
</dbReference>
<dbReference type="OrthoDB" id="9802969at2"/>
<reference evidence="13 14" key="1">
    <citation type="submission" date="2017-03" db="EMBL/GenBank/DDBJ databases">
        <title>Genome sequence of Clostridium oryzae DSM 28571.</title>
        <authorList>
            <person name="Poehlein A."/>
            <person name="Daniel R."/>
        </authorList>
    </citation>
    <scope>NUCLEOTIDE SEQUENCE [LARGE SCALE GENOMIC DNA]</scope>
    <source>
        <strain evidence="13 14">DSM 28571</strain>
    </source>
</reference>
<organism evidence="13 14">
    <name type="scientific">Clostridium oryzae</name>
    <dbReference type="NCBI Taxonomy" id="1450648"/>
    <lineage>
        <taxon>Bacteria</taxon>
        <taxon>Bacillati</taxon>
        <taxon>Bacillota</taxon>
        <taxon>Clostridia</taxon>
        <taxon>Eubacteriales</taxon>
        <taxon>Clostridiaceae</taxon>
        <taxon>Clostridium</taxon>
    </lineage>
</organism>
<dbReference type="InterPro" id="IPR036291">
    <property type="entry name" value="NAD(P)-bd_dom_sf"/>
</dbReference>
<evidence type="ECO:0000256" key="5">
    <source>
        <dbReference type="ARBA" id="ARBA00023027"/>
    </source>
</evidence>
<dbReference type="InterPro" id="IPR022383">
    <property type="entry name" value="Lactate/malate_DH_C"/>
</dbReference>
<dbReference type="InterPro" id="IPR015955">
    <property type="entry name" value="Lactate_DH/Glyco_Ohase_4_C"/>
</dbReference>
<evidence type="ECO:0000256" key="8">
    <source>
        <dbReference type="PIRSR" id="PIRSR000102-1"/>
    </source>
</evidence>
<gene>
    <name evidence="13" type="primary">ldh_2</name>
    <name evidence="13" type="ORF">CLORY_44870</name>
</gene>
<dbReference type="PANTHER" id="PTHR43128:SF16">
    <property type="entry name" value="L-LACTATE DEHYDROGENASE"/>
    <property type="match status" value="1"/>
</dbReference>
<evidence type="ECO:0000256" key="6">
    <source>
        <dbReference type="ARBA" id="ARBA00049258"/>
    </source>
</evidence>
<dbReference type="Pfam" id="PF02866">
    <property type="entry name" value="Ldh_1_C"/>
    <property type="match status" value="1"/>
</dbReference>
<protein>
    <recommendedName>
        <fullName evidence="3 7">L-lactate dehydrogenase</fullName>
        <ecNumber evidence="3 7">1.1.1.27</ecNumber>
    </recommendedName>
</protein>
<dbReference type="SUPFAM" id="SSF51735">
    <property type="entry name" value="NAD(P)-binding Rossmann-fold domains"/>
    <property type="match status" value="1"/>
</dbReference>
<dbReference type="Proteomes" id="UP000190080">
    <property type="component" value="Unassembled WGS sequence"/>
</dbReference>
<sequence length="350" mass="38220">MKVKHGKLVIIGAGKVGSAILNSILRMNVVNDIVVINRNRDKALGEVLDASHTTAFAYSANASIRVGDYEDCADAQIIVMTAGPSIKPGNSRDRMVLLEQNIAIMSDVMSKIVKYTTEAIIINVSNPLDILVYVAQKKFNYPKDKILGTGTLLDTARFNKILGDICGVDAKNVTGFVLGEHGATSFIPWNTVNIVGISFHNFEKQFKLTEKINKNKILEEMKTVGLDIVELKGYTSSGVALSACRLVAAIMRNEKCIVPVSVVLDGQYGITDVALSLPCVISENGIDKILEIPLDEQGTSDFQHCVSHLKEVLENCCYSPSQTTVTLPRKTTVCRKKTSTTVKMTMVFVF</sequence>
<dbReference type="PANTHER" id="PTHR43128">
    <property type="entry name" value="L-2-HYDROXYCARBOXYLATE DEHYDROGENASE (NAD(P)(+))"/>
    <property type="match status" value="1"/>
</dbReference>
<dbReference type="SUPFAM" id="SSF56327">
    <property type="entry name" value="LDH C-terminal domain-like"/>
    <property type="match status" value="1"/>
</dbReference>
<comment type="pathway">
    <text evidence="1">Fermentation; pyruvate fermentation to lactate; (S)-lactate from pyruvate: step 1/1.</text>
</comment>
<dbReference type="NCBIfam" id="TIGR01771">
    <property type="entry name" value="L-LDH-NAD"/>
    <property type="match status" value="1"/>
</dbReference>
<dbReference type="PRINTS" id="PR00086">
    <property type="entry name" value="LLDHDRGNASE"/>
</dbReference>
<dbReference type="InterPro" id="IPR001557">
    <property type="entry name" value="L-lactate/malate_DH"/>
</dbReference>
<dbReference type="PIRSF" id="PIRSF000102">
    <property type="entry name" value="Lac_mal_DH"/>
    <property type="match status" value="1"/>
</dbReference>
<feature type="domain" description="Lactate/malate dehydrogenase N-terminal" evidence="11">
    <location>
        <begin position="7"/>
        <end position="148"/>
    </location>
</feature>
<feature type="binding site" evidence="9">
    <location>
        <begin position="12"/>
        <end position="17"/>
    </location>
    <ligand>
        <name>NAD(+)</name>
        <dbReference type="ChEBI" id="CHEBI:57540"/>
    </ligand>
</feature>
<evidence type="ECO:0000313" key="13">
    <source>
        <dbReference type="EMBL" id="OPJ54952.1"/>
    </source>
</evidence>
<dbReference type="InterPro" id="IPR001236">
    <property type="entry name" value="Lactate/malate_DH_N"/>
</dbReference>
<feature type="binding site" evidence="9">
    <location>
        <begin position="124"/>
        <end position="126"/>
    </location>
    <ligand>
        <name>NAD(+)</name>
        <dbReference type="ChEBI" id="CHEBI:57540"/>
    </ligand>
</feature>
<evidence type="ECO:0000256" key="4">
    <source>
        <dbReference type="ARBA" id="ARBA00023002"/>
    </source>
</evidence>
<dbReference type="Pfam" id="PF00056">
    <property type="entry name" value="Ldh_1_N"/>
    <property type="match status" value="1"/>
</dbReference>
<comment type="caution">
    <text evidence="13">The sequence shown here is derived from an EMBL/GenBank/DDBJ whole genome shotgun (WGS) entry which is preliminary data.</text>
</comment>
<keyword evidence="5 9" id="KW-0520">NAD</keyword>
<dbReference type="GO" id="GO:0005737">
    <property type="term" value="C:cytoplasm"/>
    <property type="evidence" value="ECO:0007669"/>
    <property type="project" value="UniProtKB-UniRule"/>
</dbReference>
<feature type="binding site" evidence="9">
    <location>
        <position position="101"/>
    </location>
    <ligand>
        <name>NAD(+)</name>
        <dbReference type="ChEBI" id="CHEBI:57540"/>
    </ligand>
</feature>
<evidence type="ECO:0000259" key="11">
    <source>
        <dbReference type="Pfam" id="PF00056"/>
    </source>
</evidence>
<comment type="similarity">
    <text evidence="2">Belongs to the LDH/MDH superfamily. LDH family.</text>
</comment>
<feature type="active site" description="Proton acceptor" evidence="8">
    <location>
        <position position="181"/>
    </location>
</feature>
<comment type="catalytic activity">
    <reaction evidence="6">
        <text>(S)-lactate + NAD(+) = pyruvate + NADH + H(+)</text>
        <dbReference type="Rhea" id="RHEA:23444"/>
        <dbReference type="ChEBI" id="CHEBI:15361"/>
        <dbReference type="ChEBI" id="CHEBI:15378"/>
        <dbReference type="ChEBI" id="CHEBI:16651"/>
        <dbReference type="ChEBI" id="CHEBI:57540"/>
        <dbReference type="ChEBI" id="CHEBI:57945"/>
        <dbReference type="EC" id="1.1.1.27"/>
    </reaction>
</comment>
<evidence type="ECO:0000256" key="10">
    <source>
        <dbReference type="RuleBase" id="RU003369"/>
    </source>
</evidence>
<evidence type="ECO:0000256" key="2">
    <source>
        <dbReference type="ARBA" id="ARBA00006054"/>
    </source>
</evidence>
<keyword evidence="14" id="KW-1185">Reference proteome</keyword>
<evidence type="ECO:0000256" key="7">
    <source>
        <dbReference type="NCBIfam" id="TIGR01771"/>
    </source>
</evidence>
<dbReference type="STRING" id="1450648.CLORY_44870"/>
<evidence type="ECO:0000256" key="3">
    <source>
        <dbReference type="ARBA" id="ARBA00012967"/>
    </source>
</evidence>